<evidence type="ECO:0000313" key="3">
    <source>
        <dbReference type="Proteomes" id="UP001140011"/>
    </source>
</evidence>
<proteinExistence type="predicted"/>
<protein>
    <recommendedName>
        <fullName evidence="1">Fungal-type protein kinase domain-containing protein</fullName>
    </recommendedName>
</protein>
<evidence type="ECO:0000313" key="2">
    <source>
        <dbReference type="EMBL" id="KAJ2752362.1"/>
    </source>
</evidence>
<dbReference type="InterPro" id="IPR040976">
    <property type="entry name" value="Pkinase_fungal"/>
</dbReference>
<dbReference type="AlphaFoldDB" id="A0A9W8L8X5"/>
<dbReference type="Pfam" id="PF17667">
    <property type="entry name" value="Pkinase_fungal"/>
    <property type="match status" value="1"/>
</dbReference>
<gene>
    <name evidence="2" type="ORF">GGI19_003878</name>
</gene>
<accession>A0A9W8L8X5</accession>
<reference evidence="2" key="1">
    <citation type="submission" date="2022-07" db="EMBL/GenBank/DDBJ databases">
        <title>Phylogenomic reconstructions and comparative analyses of Kickxellomycotina fungi.</title>
        <authorList>
            <person name="Reynolds N.K."/>
            <person name="Stajich J.E."/>
            <person name="Barry K."/>
            <person name="Grigoriev I.V."/>
            <person name="Crous P."/>
            <person name="Smith M.E."/>
        </authorList>
    </citation>
    <scope>NUCLEOTIDE SEQUENCE</scope>
    <source>
        <strain evidence="2">BCRC 34297</strain>
    </source>
</reference>
<comment type="caution">
    <text evidence="2">The sequence shown here is derived from an EMBL/GenBank/DDBJ whole genome shotgun (WGS) entry which is preliminary data.</text>
</comment>
<evidence type="ECO:0000259" key="1">
    <source>
        <dbReference type="Pfam" id="PF17667"/>
    </source>
</evidence>
<sequence>MNSPDRPATSIQLAKNANTLAGESFSFSTIPGTRYNDVKLLLQKTLHRNCDAVRKLATPCDPTVSTMACKLTENIDADLEVCLSMMTRCRKSYTYSWGKTYHTYPQRGRNYIDPLDSWTIDILEWTGCSEPNGMRADYIVPCSDAFLLFVAHHIKAYLSERVVAGLLKPEDCRLILPVVNEDTKAKRASIYPAGYWDYKAFAHAECGMFPLSSGVERQVAPAPHAIVANVEIAADSDGLDEALFAGQHNRRFAWGLTTSSRIIHAYIFGPDDIWSSTEMDITSAEGRLAFISLLVYWSLCSVDGLRLDPTIRYVIDESVGDPHLEIDVHEMDESTSQMEKRTYYSKRCIGAADRLFGCHARYLAASTSRETLDTPEFLVKGMWMTSNSDPAGDSCENLVYAALQGMLDSSSKCTGSFSQFASTGLVYLSQGDSSVADSTVTAFVGLPDTTHVRQHRRTVSQWAGNSISAADNPSQVVISIADAMTALNAAYVKCKILHGNISDRAVLLRETAARV</sequence>
<dbReference type="Proteomes" id="UP001140011">
    <property type="component" value="Unassembled WGS sequence"/>
</dbReference>
<dbReference type="OrthoDB" id="5520424at2759"/>
<organism evidence="2 3">
    <name type="scientific">Coemansia pectinata</name>
    <dbReference type="NCBI Taxonomy" id="1052879"/>
    <lineage>
        <taxon>Eukaryota</taxon>
        <taxon>Fungi</taxon>
        <taxon>Fungi incertae sedis</taxon>
        <taxon>Zoopagomycota</taxon>
        <taxon>Kickxellomycotina</taxon>
        <taxon>Kickxellomycetes</taxon>
        <taxon>Kickxellales</taxon>
        <taxon>Kickxellaceae</taxon>
        <taxon>Coemansia</taxon>
    </lineage>
</organism>
<keyword evidence="3" id="KW-1185">Reference proteome</keyword>
<name>A0A9W8L8X5_9FUNG</name>
<feature type="domain" description="Fungal-type protein kinase" evidence="1">
    <location>
        <begin position="243"/>
        <end position="511"/>
    </location>
</feature>
<dbReference type="EMBL" id="JANBUH010000291">
    <property type="protein sequence ID" value="KAJ2752362.1"/>
    <property type="molecule type" value="Genomic_DNA"/>
</dbReference>